<dbReference type="PANTHER" id="PTHR23502:SF186">
    <property type="entry name" value="MAJOR FACILITATOR SUPERFAMILY (MFS) PROFILE DOMAIN-CONTAINING PROTEIN"/>
    <property type="match status" value="1"/>
</dbReference>
<sequence length="613" mass="67087">MGTNNSQSASADTIEPVQPTRIPHWRLLFDQGVLTQEIIDYSFAGSGTEEDPYLVTWILNDPRNPLEFPTTKKWVYTMVMAWATLAVSLVSSAYTGGMKQIMEQFGVGAEVATLGVSTFVLGFAVGPLIFAPMSELWGRQYLFLISYCGLTIFNAASAGSPNIQALIIFRFLAGAFGSSPLTNAGGVIADLFSASQRGLAMSLFASAPFLGPVLGPIIGGFLGMTEGWKWVMGFLAIFSGALWIIAGLIVPETYAPVLLHQRAVNLSKLTGKVYKSRIEAEQGKKTLGHSLKISLSRPWILLLREPIVLLLSIYMAIVYGTLFMMFGAFPIVFAGQRGWNQGVSGLAFLGIMIGMMCAVAFSIFDNKRYIRTQEAHDGFAPPEARLPPCLVASVAIPVGLFWFAWTNYPSIHYLASISAGVPFGFGMVLVFLSLMNYLIDAYTIYAASVLAASAVLRSVFAAAFPLFVKYMYSSLGIHWASSIPAFLALGCVPFPFLFYKYGPVIRRRCKFAAESDTFMRKLMERTVKEPQEEEKENPGVMAAPSQVTLEPTSAESEVDRVSLDRAKLSRRQSSLSTKSASSYGSKKMVTSQDVYDANPYDIDRVNTRGSFKD</sequence>
<dbReference type="SUPFAM" id="SSF103473">
    <property type="entry name" value="MFS general substrate transporter"/>
    <property type="match status" value="1"/>
</dbReference>
<comment type="similarity">
    <text evidence="7">Belongs to the major facilitator superfamily. DHA1 family. Polyamines/proton antiporter (TC 2.A.1.2.16) subfamily.</text>
</comment>
<feature type="transmembrane region" description="Helical" evidence="9">
    <location>
        <begin position="230"/>
        <end position="250"/>
    </location>
</feature>
<dbReference type="InterPro" id="IPR020846">
    <property type="entry name" value="MFS_dom"/>
</dbReference>
<feature type="transmembrane region" description="Helical" evidence="9">
    <location>
        <begin position="74"/>
        <end position="95"/>
    </location>
</feature>
<dbReference type="InterPro" id="IPR011701">
    <property type="entry name" value="MFS"/>
</dbReference>
<feature type="transmembrane region" description="Helical" evidence="9">
    <location>
        <begin position="479"/>
        <end position="499"/>
    </location>
</feature>
<dbReference type="PANTHER" id="PTHR23502">
    <property type="entry name" value="MAJOR FACILITATOR SUPERFAMILY"/>
    <property type="match status" value="1"/>
</dbReference>
<keyword evidence="2" id="KW-0813">Transport</keyword>
<evidence type="ECO:0000256" key="3">
    <source>
        <dbReference type="ARBA" id="ARBA00022475"/>
    </source>
</evidence>
<reference evidence="11" key="1">
    <citation type="journal article" date="2015" name="Genome Announc.">
        <title>Draft Genome Sequence of the Pathogenic Filamentous Fungus Aspergillus udagawae Strain IFM 46973T.</title>
        <authorList>
            <person name="Kusuya Y."/>
            <person name="Takahashi-Nakaguchi A."/>
            <person name="Takahashi H."/>
            <person name="Yaguchi T."/>
        </authorList>
    </citation>
    <scope>NUCLEOTIDE SEQUENCE</scope>
    <source>
        <strain evidence="11">IFM 46973</strain>
    </source>
</reference>
<dbReference type="GO" id="GO:0005886">
    <property type="term" value="C:plasma membrane"/>
    <property type="evidence" value="ECO:0007669"/>
    <property type="project" value="UniProtKB-SubCell"/>
</dbReference>
<evidence type="ECO:0000256" key="1">
    <source>
        <dbReference type="ARBA" id="ARBA00004651"/>
    </source>
</evidence>
<evidence type="ECO:0000256" key="8">
    <source>
        <dbReference type="SAM" id="MobiDB-lite"/>
    </source>
</evidence>
<evidence type="ECO:0000313" key="12">
    <source>
        <dbReference type="Proteomes" id="UP000036893"/>
    </source>
</evidence>
<feature type="domain" description="Major facilitator superfamily (MFS) profile" evidence="10">
    <location>
        <begin position="76"/>
        <end position="508"/>
    </location>
</feature>
<evidence type="ECO:0000256" key="6">
    <source>
        <dbReference type="ARBA" id="ARBA00023136"/>
    </source>
</evidence>
<reference evidence="11" key="2">
    <citation type="submission" date="2021-01" db="EMBL/GenBank/DDBJ databases">
        <title>Pan-genome distribution and transcriptional activeness of fungal secondary metabolism genes in Aspergillus section Fumigati.</title>
        <authorList>
            <person name="Takahashi H."/>
            <person name="Umemura M."/>
            <person name="Ninomiya A."/>
            <person name="Kusuya Y."/>
            <person name="Urayama S."/>
            <person name="Shimizu M."/>
            <person name="Watanabe A."/>
            <person name="Kamei K."/>
            <person name="Yaguchi T."/>
            <person name="Hagiwara D."/>
        </authorList>
    </citation>
    <scope>NUCLEOTIDE SEQUENCE</scope>
    <source>
        <strain evidence="11">IFM 46973</strain>
    </source>
</reference>
<feature type="transmembrane region" description="Helical" evidence="9">
    <location>
        <begin position="307"/>
        <end position="333"/>
    </location>
</feature>
<feature type="region of interest" description="Disordered" evidence="8">
    <location>
        <begin position="527"/>
        <end position="588"/>
    </location>
</feature>
<keyword evidence="5 9" id="KW-1133">Transmembrane helix</keyword>
<evidence type="ECO:0000256" key="5">
    <source>
        <dbReference type="ARBA" id="ARBA00022989"/>
    </source>
</evidence>
<comment type="caution">
    <text evidence="11">The sequence shown here is derived from an EMBL/GenBank/DDBJ whole genome shotgun (WGS) entry which is preliminary data.</text>
</comment>
<proteinExistence type="inferred from homology"/>
<evidence type="ECO:0000256" key="2">
    <source>
        <dbReference type="ARBA" id="ARBA00022448"/>
    </source>
</evidence>
<feature type="transmembrane region" description="Helical" evidence="9">
    <location>
        <begin position="167"/>
        <end position="192"/>
    </location>
</feature>
<feature type="transmembrane region" description="Helical" evidence="9">
    <location>
        <begin position="411"/>
        <end position="432"/>
    </location>
</feature>
<gene>
    <name evidence="11" type="ORF">Aud_006263</name>
</gene>
<feature type="compositionally biased region" description="Basic and acidic residues" evidence="8">
    <location>
        <begin position="557"/>
        <end position="567"/>
    </location>
</feature>
<comment type="subcellular location">
    <subcellularLocation>
        <location evidence="1">Cell membrane</location>
        <topology evidence="1">Multi-pass membrane protein</topology>
    </subcellularLocation>
</comment>
<evidence type="ECO:0000256" key="4">
    <source>
        <dbReference type="ARBA" id="ARBA00022692"/>
    </source>
</evidence>
<feature type="transmembrane region" description="Helical" evidence="9">
    <location>
        <begin position="141"/>
        <end position="161"/>
    </location>
</feature>
<dbReference type="EMBL" id="BBXM02000004">
    <property type="protein sequence ID" value="GIC89835.1"/>
    <property type="molecule type" value="Genomic_DNA"/>
</dbReference>
<feature type="transmembrane region" description="Helical" evidence="9">
    <location>
        <begin position="345"/>
        <end position="364"/>
    </location>
</feature>
<organism evidence="11 12">
    <name type="scientific">Aspergillus udagawae</name>
    <dbReference type="NCBI Taxonomy" id="91492"/>
    <lineage>
        <taxon>Eukaryota</taxon>
        <taxon>Fungi</taxon>
        <taxon>Dikarya</taxon>
        <taxon>Ascomycota</taxon>
        <taxon>Pezizomycotina</taxon>
        <taxon>Eurotiomycetes</taxon>
        <taxon>Eurotiomycetidae</taxon>
        <taxon>Eurotiales</taxon>
        <taxon>Aspergillaceae</taxon>
        <taxon>Aspergillus</taxon>
        <taxon>Aspergillus subgen. Fumigati</taxon>
    </lineage>
</organism>
<protein>
    <recommendedName>
        <fullName evidence="10">Major facilitator superfamily (MFS) profile domain-containing protein</fullName>
    </recommendedName>
</protein>
<feature type="compositionally biased region" description="Polar residues" evidence="8">
    <location>
        <begin position="545"/>
        <end position="555"/>
    </location>
</feature>
<dbReference type="AlphaFoldDB" id="A0A8E0QSU4"/>
<name>A0A8E0QSU4_9EURO</name>
<feature type="transmembrane region" description="Helical" evidence="9">
    <location>
        <begin position="107"/>
        <end position="129"/>
    </location>
</feature>
<keyword evidence="4 9" id="KW-0812">Transmembrane</keyword>
<dbReference type="GeneID" id="66993740"/>
<evidence type="ECO:0000256" key="7">
    <source>
        <dbReference type="ARBA" id="ARBA00038459"/>
    </source>
</evidence>
<dbReference type="Pfam" id="PF07690">
    <property type="entry name" value="MFS_1"/>
    <property type="match status" value="1"/>
</dbReference>
<dbReference type="Proteomes" id="UP000036893">
    <property type="component" value="Unassembled WGS sequence"/>
</dbReference>
<dbReference type="FunFam" id="1.20.1250.20:FF:000266">
    <property type="entry name" value="MFS multidrug transporter, putative"/>
    <property type="match status" value="1"/>
</dbReference>
<dbReference type="RefSeq" id="XP_043147101.1">
    <property type="nucleotide sequence ID" value="XM_043291166.1"/>
</dbReference>
<dbReference type="PROSITE" id="PS50850">
    <property type="entry name" value="MFS"/>
    <property type="match status" value="1"/>
</dbReference>
<feature type="transmembrane region" description="Helical" evidence="9">
    <location>
        <begin position="444"/>
        <end position="467"/>
    </location>
</feature>
<evidence type="ECO:0000259" key="10">
    <source>
        <dbReference type="PROSITE" id="PS50850"/>
    </source>
</evidence>
<evidence type="ECO:0000256" key="9">
    <source>
        <dbReference type="SAM" id="Phobius"/>
    </source>
</evidence>
<dbReference type="InterPro" id="IPR036259">
    <property type="entry name" value="MFS_trans_sf"/>
</dbReference>
<keyword evidence="3" id="KW-1003">Cell membrane</keyword>
<dbReference type="Gene3D" id="1.20.1250.20">
    <property type="entry name" value="MFS general substrate transporter like domains"/>
    <property type="match status" value="1"/>
</dbReference>
<keyword evidence="6 9" id="KW-0472">Membrane</keyword>
<evidence type="ECO:0000313" key="11">
    <source>
        <dbReference type="EMBL" id="GIC89835.1"/>
    </source>
</evidence>
<dbReference type="CDD" id="cd17323">
    <property type="entry name" value="MFS_Tpo1_MDR_like"/>
    <property type="match status" value="1"/>
</dbReference>
<feature type="transmembrane region" description="Helical" evidence="9">
    <location>
        <begin position="199"/>
        <end position="224"/>
    </location>
</feature>
<accession>A0A8E0QSU4</accession>
<feature type="compositionally biased region" description="Polar residues" evidence="8">
    <location>
        <begin position="571"/>
        <end position="588"/>
    </location>
</feature>
<dbReference type="GO" id="GO:0022857">
    <property type="term" value="F:transmembrane transporter activity"/>
    <property type="evidence" value="ECO:0007669"/>
    <property type="project" value="InterPro"/>
</dbReference>